<reference evidence="2" key="1">
    <citation type="submission" date="2019-12" db="EMBL/GenBank/DDBJ databases">
        <title>Genome sequencing and annotation of Brassica cretica.</title>
        <authorList>
            <person name="Studholme D.J."/>
            <person name="Sarris P."/>
        </authorList>
    </citation>
    <scope>NUCLEOTIDE SEQUENCE</scope>
    <source>
        <strain evidence="2">PFS-109/04</strain>
        <tissue evidence="2">Leaf</tissue>
    </source>
</reference>
<feature type="signal peptide" evidence="1">
    <location>
        <begin position="1"/>
        <end position="29"/>
    </location>
</feature>
<protein>
    <recommendedName>
        <fullName evidence="4">Secreted protein</fullName>
    </recommendedName>
</protein>
<keyword evidence="1" id="KW-0732">Signal</keyword>
<dbReference type="EMBL" id="QGKX02000004">
    <property type="protein sequence ID" value="KAF3598897.1"/>
    <property type="molecule type" value="Genomic_DNA"/>
</dbReference>
<dbReference type="AlphaFoldDB" id="A0A8S9SE12"/>
<organism evidence="2 3">
    <name type="scientific">Brassica cretica</name>
    <name type="common">Mustard</name>
    <dbReference type="NCBI Taxonomy" id="69181"/>
    <lineage>
        <taxon>Eukaryota</taxon>
        <taxon>Viridiplantae</taxon>
        <taxon>Streptophyta</taxon>
        <taxon>Embryophyta</taxon>
        <taxon>Tracheophyta</taxon>
        <taxon>Spermatophyta</taxon>
        <taxon>Magnoliopsida</taxon>
        <taxon>eudicotyledons</taxon>
        <taxon>Gunneridae</taxon>
        <taxon>Pentapetalae</taxon>
        <taxon>rosids</taxon>
        <taxon>malvids</taxon>
        <taxon>Brassicales</taxon>
        <taxon>Brassicaceae</taxon>
        <taxon>Brassiceae</taxon>
        <taxon>Brassica</taxon>
    </lineage>
</organism>
<proteinExistence type="predicted"/>
<gene>
    <name evidence="2" type="ORF">F2Q69_00037630</name>
</gene>
<dbReference type="Proteomes" id="UP000712600">
    <property type="component" value="Unassembled WGS sequence"/>
</dbReference>
<sequence length="278" mass="30274">MRGRSGTGRLFLLPQSLFFLLPFICDLHSLHLAPRSVARVSSVSPSHVRISGSDVDCWLLERRRGPLGGTVAHGGSSVGSPVILLAGEGCVVAKFCLLLACDRARCVFLLGASLERCWRRRLWRLQGDVVTASLLYERCSSLFLGTRSVIVSAWFSEELIDEVFVVSMFFQQGLSSLGGLIGGRGIFQRRVHSCVHGDVVTLTLGQVLECFQLRLASVLCPLFVILRSNSSGANYSKDGMGVPGIRGNEENFTVSWSLGPKNFKSELSDMPGLVGGRR</sequence>
<evidence type="ECO:0008006" key="4">
    <source>
        <dbReference type="Google" id="ProtNLM"/>
    </source>
</evidence>
<evidence type="ECO:0000313" key="3">
    <source>
        <dbReference type="Proteomes" id="UP000712600"/>
    </source>
</evidence>
<evidence type="ECO:0000256" key="1">
    <source>
        <dbReference type="SAM" id="SignalP"/>
    </source>
</evidence>
<accession>A0A8S9SE12</accession>
<evidence type="ECO:0000313" key="2">
    <source>
        <dbReference type="EMBL" id="KAF3598897.1"/>
    </source>
</evidence>
<name>A0A8S9SE12_BRACR</name>
<feature type="chain" id="PRO_5035846238" description="Secreted protein" evidence="1">
    <location>
        <begin position="30"/>
        <end position="278"/>
    </location>
</feature>
<comment type="caution">
    <text evidence="2">The sequence shown here is derived from an EMBL/GenBank/DDBJ whole genome shotgun (WGS) entry which is preliminary data.</text>
</comment>